<keyword evidence="13" id="KW-1185">Reference proteome</keyword>
<name>A0A315YWS4_SEDFL</name>
<evidence type="ECO:0000256" key="9">
    <source>
        <dbReference type="ARBA" id="ARBA00023136"/>
    </source>
</evidence>
<evidence type="ECO:0000256" key="4">
    <source>
        <dbReference type="ARBA" id="ARBA00022475"/>
    </source>
</evidence>
<evidence type="ECO:0000256" key="5">
    <source>
        <dbReference type="ARBA" id="ARBA00022519"/>
    </source>
</evidence>
<feature type="signal peptide" evidence="10">
    <location>
        <begin position="1"/>
        <end position="23"/>
    </location>
</feature>
<dbReference type="InterPro" id="IPR051045">
    <property type="entry name" value="TonB-dependent_transducer"/>
</dbReference>
<evidence type="ECO:0000256" key="7">
    <source>
        <dbReference type="ARBA" id="ARBA00022927"/>
    </source>
</evidence>
<organism evidence="12 13">
    <name type="scientific">Sediminitomix flava</name>
    <dbReference type="NCBI Taxonomy" id="379075"/>
    <lineage>
        <taxon>Bacteria</taxon>
        <taxon>Pseudomonadati</taxon>
        <taxon>Bacteroidota</taxon>
        <taxon>Cytophagia</taxon>
        <taxon>Cytophagales</taxon>
        <taxon>Flammeovirgaceae</taxon>
        <taxon>Sediminitomix</taxon>
    </lineage>
</organism>
<evidence type="ECO:0000256" key="2">
    <source>
        <dbReference type="ARBA" id="ARBA00006555"/>
    </source>
</evidence>
<keyword evidence="8" id="KW-1133">Transmembrane helix</keyword>
<dbReference type="GO" id="GO:0098797">
    <property type="term" value="C:plasma membrane protein complex"/>
    <property type="evidence" value="ECO:0007669"/>
    <property type="project" value="TreeGrafter"/>
</dbReference>
<dbReference type="InterPro" id="IPR003538">
    <property type="entry name" value="TonB"/>
</dbReference>
<keyword evidence="3" id="KW-0813">Transport</keyword>
<dbReference type="GO" id="GO:0055085">
    <property type="term" value="P:transmembrane transport"/>
    <property type="evidence" value="ECO:0007669"/>
    <property type="project" value="InterPro"/>
</dbReference>
<comment type="caution">
    <text evidence="12">The sequence shown here is derived from an EMBL/GenBank/DDBJ whole genome shotgun (WGS) entry which is preliminary data.</text>
</comment>
<keyword evidence="4" id="KW-1003">Cell membrane</keyword>
<dbReference type="PANTHER" id="PTHR33446">
    <property type="entry name" value="PROTEIN TONB-RELATED"/>
    <property type="match status" value="1"/>
</dbReference>
<comment type="subcellular location">
    <subcellularLocation>
        <location evidence="1">Cell inner membrane</location>
        <topology evidence="1">Single-pass membrane protein</topology>
        <orientation evidence="1">Periplasmic side</orientation>
    </subcellularLocation>
</comment>
<keyword evidence="10" id="KW-0732">Signal</keyword>
<dbReference type="PRINTS" id="PR01374">
    <property type="entry name" value="TONBPROTEIN"/>
</dbReference>
<sequence>MNKKSFKIFTFLILVFTSFLSNAQVKVNPNIKSTSEKTILYYVEHFPESKSDQVYDLSTSDPAAPLGGMGYFLNQLYDEVKYPKQAEKNNVSGKVLVRFIVEKDGTLSNIEVVKGLGYGCDKASIKAIKKMGNWRPAVHKGERVRQKWQLPIGFAPRKLRQ</sequence>
<dbReference type="Proteomes" id="UP000245535">
    <property type="component" value="Unassembled WGS sequence"/>
</dbReference>
<gene>
    <name evidence="12" type="ORF">BC781_1113</name>
</gene>
<dbReference type="GO" id="GO:0015891">
    <property type="term" value="P:siderophore transport"/>
    <property type="evidence" value="ECO:0007669"/>
    <property type="project" value="InterPro"/>
</dbReference>
<dbReference type="Gene3D" id="3.30.1150.10">
    <property type="match status" value="1"/>
</dbReference>
<proteinExistence type="inferred from homology"/>
<evidence type="ECO:0000256" key="3">
    <source>
        <dbReference type="ARBA" id="ARBA00022448"/>
    </source>
</evidence>
<dbReference type="GO" id="GO:0030288">
    <property type="term" value="C:outer membrane-bounded periplasmic space"/>
    <property type="evidence" value="ECO:0007669"/>
    <property type="project" value="InterPro"/>
</dbReference>
<dbReference type="AlphaFoldDB" id="A0A315YWS4"/>
<dbReference type="PANTHER" id="PTHR33446:SF2">
    <property type="entry name" value="PROTEIN TONB"/>
    <property type="match status" value="1"/>
</dbReference>
<keyword evidence="7" id="KW-0653">Protein transport</keyword>
<comment type="similarity">
    <text evidence="2">Belongs to the TonB family.</text>
</comment>
<dbReference type="InterPro" id="IPR006260">
    <property type="entry name" value="TonB/TolA_C"/>
</dbReference>
<dbReference type="EMBL" id="QGDO01000011">
    <property type="protein sequence ID" value="PWJ34093.1"/>
    <property type="molecule type" value="Genomic_DNA"/>
</dbReference>
<dbReference type="GO" id="GO:0015031">
    <property type="term" value="P:protein transport"/>
    <property type="evidence" value="ECO:0007669"/>
    <property type="project" value="UniProtKB-KW"/>
</dbReference>
<dbReference type="InterPro" id="IPR037682">
    <property type="entry name" value="TonB_C"/>
</dbReference>
<dbReference type="RefSeq" id="WP_109622864.1">
    <property type="nucleotide sequence ID" value="NZ_QGDO01000011.1"/>
</dbReference>
<dbReference type="Pfam" id="PF03544">
    <property type="entry name" value="TonB_C"/>
    <property type="match status" value="1"/>
</dbReference>
<feature type="domain" description="TonB C-terminal" evidence="11">
    <location>
        <begin position="67"/>
        <end position="161"/>
    </location>
</feature>
<accession>A0A315YWS4</accession>
<evidence type="ECO:0000256" key="6">
    <source>
        <dbReference type="ARBA" id="ARBA00022692"/>
    </source>
</evidence>
<keyword evidence="9" id="KW-0472">Membrane</keyword>
<protein>
    <submittedName>
        <fullName evidence="12">TonB family protein</fullName>
    </submittedName>
</protein>
<evidence type="ECO:0000313" key="12">
    <source>
        <dbReference type="EMBL" id="PWJ34093.1"/>
    </source>
</evidence>
<feature type="chain" id="PRO_5016332560" evidence="10">
    <location>
        <begin position="24"/>
        <end position="161"/>
    </location>
</feature>
<dbReference type="SUPFAM" id="SSF74653">
    <property type="entry name" value="TolA/TonB C-terminal domain"/>
    <property type="match status" value="1"/>
</dbReference>
<evidence type="ECO:0000256" key="8">
    <source>
        <dbReference type="ARBA" id="ARBA00022989"/>
    </source>
</evidence>
<dbReference type="OrthoDB" id="9812355at2"/>
<evidence type="ECO:0000256" key="1">
    <source>
        <dbReference type="ARBA" id="ARBA00004383"/>
    </source>
</evidence>
<evidence type="ECO:0000259" key="11">
    <source>
        <dbReference type="PROSITE" id="PS52015"/>
    </source>
</evidence>
<dbReference type="PROSITE" id="PS52015">
    <property type="entry name" value="TONB_CTD"/>
    <property type="match status" value="1"/>
</dbReference>
<evidence type="ECO:0000313" key="13">
    <source>
        <dbReference type="Proteomes" id="UP000245535"/>
    </source>
</evidence>
<evidence type="ECO:0000256" key="10">
    <source>
        <dbReference type="SAM" id="SignalP"/>
    </source>
</evidence>
<keyword evidence="6" id="KW-0812">Transmembrane</keyword>
<dbReference type="GO" id="GO:0031992">
    <property type="term" value="F:energy transducer activity"/>
    <property type="evidence" value="ECO:0007669"/>
    <property type="project" value="InterPro"/>
</dbReference>
<keyword evidence="5" id="KW-0997">Cell inner membrane</keyword>
<reference evidence="12 13" key="1">
    <citation type="submission" date="2018-03" db="EMBL/GenBank/DDBJ databases">
        <title>Genomic Encyclopedia of Archaeal and Bacterial Type Strains, Phase II (KMG-II): from individual species to whole genera.</title>
        <authorList>
            <person name="Goeker M."/>
        </authorList>
    </citation>
    <scope>NUCLEOTIDE SEQUENCE [LARGE SCALE GENOMIC DNA]</scope>
    <source>
        <strain evidence="12 13">DSM 28229</strain>
    </source>
</reference>
<dbReference type="NCBIfam" id="TIGR01352">
    <property type="entry name" value="tonB_Cterm"/>
    <property type="match status" value="1"/>
</dbReference>